<dbReference type="EMBL" id="CP029186">
    <property type="protein sequence ID" value="AWH85957.1"/>
    <property type="molecule type" value="Genomic_DNA"/>
</dbReference>
<feature type="transmembrane region" description="Helical" evidence="1">
    <location>
        <begin position="16"/>
        <end position="39"/>
    </location>
</feature>
<keyword evidence="1" id="KW-1133">Transmembrane helix</keyword>
<dbReference type="SUPFAM" id="SSF50630">
    <property type="entry name" value="Acid proteases"/>
    <property type="match status" value="1"/>
</dbReference>
<keyword evidence="1" id="KW-0812">Transmembrane</keyword>
<evidence type="ECO:0000313" key="2">
    <source>
        <dbReference type="EMBL" id="AWH85957.1"/>
    </source>
</evidence>
<proteinExistence type="predicted"/>
<dbReference type="InterPro" id="IPR034122">
    <property type="entry name" value="Retropepsin-like_bacterial"/>
</dbReference>
<sequence>MGNQIHTPVTIHRANCYLAITLILAMKRSLLLLFVLFTITCTAQKKAEKFSDEYSYAQQLLKDKNYFNAENYISENDKHFTKLERLVLQANIDNIFNRAAQSNEKIVRALDKFPDQMGDSLKLSLRRLKHANHARLFQYTEANAVVKDILATPTTYLDAAEIADYYNMGNIWTLLSGQPKQEVIVSEATYIKMTRDKAQLTNLPVKSGEVTIDFIFDTGANLSTVTETTATRLGMKILGGSIEVGSITGAIVNAKMAICPQFTLGSITVKNAVFLVFPDSALAFSQIEYQINGIIGFPVIEAMKEIQVTQEDEFIVPKNRTHKSGQDMALDFLTPVIKVNDEYYSFDTGAVSTSLYTKYYAKHKAEVVSDYQETDLDFGGAGGMTTKKGYNISMPIIINKKQLTLEGVQLFTEKTDSEESHFYGNIGQDLIKQFQKMTINFSSMFVKFD</sequence>
<name>A0A2S1QZU9_9FLAO</name>
<dbReference type="Proteomes" id="UP000244929">
    <property type="component" value="Chromosome"/>
</dbReference>
<dbReference type="InterPro" id="IPR021109">
    <property type="entry name" value="Peptidase_aspartic_dom_sf"/>
</dbReference>
<protein>
    <recommendedName>
        <fullName evidence="4">Peptidase A2 domain-containing protein</fullName>
    </recommendedName>
</protein>
<gene>
    <name evidence="2" type="ORF">HYN59_12940</name>
</gene>
<accession>A0A2S1QZU9</accession>
<dbReference type="OrthoDB" id="622881at2"/>
<evidence type="ECO:0008006" key="4">
    <source>
        <dbReference type="Google" id="ProtNLM"/>
    </source>
</evidence>
<dbReference type="Pfam" id="PF13650">
    <property type="entry name" value="Asp_protease_2"/>
    <property type="match status" value="1"/>
</dbReference>
<evidence type="ECO:0000313" key="3">
    <source>
        <dbReference type="Proteomes" id="UP000244929"/>
    </source>
</evidence>
<dbReference type="Gene3D" id="2.40.70.10">
    <property type="entry name" value="Acid Proteases"/>
    <property type="match status" value="1"/>
</dbReference>
<dbReference type="AlphaFoldDB" id="A0A2S1QZU9"/>
<dbReference type="KEGG" id="falb:HYN59_12940"/>
<keyword evidence="1" id="KW-0472">Membrane</keyword>
<dbReference type="CDD" id="cd05483">
    <property type="entry name" value="retropepsin_like_bacteria"/>
    <property type="match status" value="1"/>
</dbReference>
<evidence type="ECO:0000256" key="1">
    <source>
        <dbReference type="SAM" id="Phobius"/>
    </source>
</evidence>
<keyword evidence="3" id="KW-1185">Reference proteome</keyword>
<organism evidence="2 3">
    <name type="scientific">Flavobacterium album</name>
    <dbReference type="NCBI Taxonomy" id="2175091"/>
    <lineage>
        <taxon>Bacteria</taxon>
        <taxon>Pseudomonadati</taxon>
        <taxon>Bacteroidota</taxon>
        <taxon>Flavobacteriia</taxon>
        <taxon>Flavobacteriales</taxon>
        <taxon>Flavobacteriaceae</taxon>
        <taxon>Flavobacterium</taxon>
    </lineage>
</organism>
<reference evidence="2 3" key="1">
    <citation type="submission" date="2018-04" db="EMBL/GenBank/DDBJ databases">
        <title>Genome sequencing of Flavobacterium sp. HYN0059.</title>
        <authorList>
            <person name="Yi H."/>
            <person name="Baek C."/>
        </authorList>
    </citation>
    <scope>NUCLEOTIDE SEQUENCE [LARGE SCALE GENOMIC DNA]</scope>
    <source>
        <strain evidence="2 3">HYN0059</strain>
    </source>
</reference>